<dbReference type="EMBL" id="BPQB01000001">
    <property type="protein sequence ID" value="GJE84692.1"/>
    <property type="molecule type" value="Genomic_DNA"/>
</dbReference>
<dbReference type="PANTHER" id="PTHR28096:SF1">
    <property type="entry name" value="PROTEIN FAF1"/>
    <property type="match status" value="1"/>
</dbReference>
<accession>A0A9P3FY87</accession>
<feature type="compositionally biased region" description="Acidic residues" evidence="1">
    <location>
        <begin position="52"/>
        <end position="89"/>
    </location>
</feature>
<name>A0A9P3FY87_9APHY</name>
<reference evidence="2 3" key="1">
    <citation type="submission" date="2021-08" db="EMBL/GenBank/DDBJ databases">
        <title>Draft Genome Sequence of Phanerochaete sordida strain YK-624.</title>
        <authorList>
            <person name="Mori T."/>
            <person name="Dohra H."/>
            <person name="Suzuki T."/>
            <person name="Kawagishi H."/>
            <person name="Hirai H."/>
        </authorList>
    </citation>
    <scope>NUCLEOTIDE SEQUENCE [LARGE SCALE GENOMIC DNA]</scope>
    <source>
        <strain evidence="2 3">YK-624</strain>
    </source>
</reference>
<evidence type="ECO:0000256" key="1">
    <source>
        <dbReference type="SAM" id="MobiDB-lite"/>
    </source>
</evidence>
<feature type="region of interest" description="Disordered" evidence="1">
    <location>
        <begin position="25"/>
        <end position="99"/>
    </location>
</feature>
<keyword evidence="3" id="KW-1185">Reference proteome</keyword>
<dbReference type="OrthoDB" id="5556956at2759"/>
<protein>
    <recommendedName>
        <fullName evidence="4">Rrp15p-domain-containing protein</fullName>
    </recommendedName>
</protein>
<evidence type="ECO:0008006" key="4">
    <source>
        <dbReference type="Google" id="ProtNLM"/>
    </source>
</evidence>
<evidence type="ECO:0000313" key="3">
    <source>
        <dbReference type="Proteomes" id="UP000703269"/>
    </source>
</evidence>
<proteinExistence type="predicted"/>
<dbReference type="AlphaFoldDB" id="A0A9P3FY87"/>
<dbReference type="Proteomes" id="UP000703269">
    <property type="component" value="Unassembled WGS sequence"/>
</dbReference>
<dbReference type="InterPro" id="IPR053030">
    <property type="entry name" value="Ribosomal_biogenesis_FAF1-like"/>
</dbReference>
<dbReference type="GO" id="GO:0000462">
    <property type="term" value="P:maturation of SSU-rRNA from tricistronic rRNA transcript (SSU-rRNA, 5.8S rRNA, LSU-rRNA)"/>
    <property type="evidence" value="ECO:0007669"/>
    <property type="project" value="TreeGrafter"/>
</dbReference>
<feature type="region of interest" description="Disordered" evidence="1">
    <location>
        <begin position="201"/>
        <end position="273"/>
    </location>
</feature>
<dbReference type="GO" id="GO:0005730">
    <property type="term" value="C:nucleolus"/>
    <property type="evidence" value="ECO:0007669"/>
    <property type="project" value="TreeGrafter"/>
</dbReference>
<sequence length="298" mass="32623">MAEDNDALLSLLNSYGQQFMSSFDSSAFAGKRKDTPEAGPSSLRKKRKVEEVPEPETESDEEWGGFGDSEADEEGDEEDVQASSEDEAPEDLKGKKPAVVVFADTSSKSASAPPMGSKAQLKAFMSSKVAKLTQEPIQGEQKDESDEDGDDDLTNAQNDKLLHQLVHTKILSGSLDPDLNLTPAQRRKALAGRVLEAAGKAKLGKGENAVRSKERNKAAKHVRDGMVAKQKERREKTLEEAKHMGNYHPALKQLFDIDEEKKPQKKRERGLGMGVGKFSGGILKLSKDDIAKATEGWW</sequence>
<dbReference type="PANTHER" id="PTHR28096">
    <property type="entry name" value="PROTEIN FAF1"/>
    <property type="match status" value="1"/>
</dbReference>
<organism evidence="2 3">
    <name type="scientific">Phanerochaete sordida</name>
    <dbReference type="NCBI Taxonomy" id="48140"/>
    <lineage>
        <taxon>Eukaryota</taxon>
        <taxon>Fungi</taxon>
        <taxon>Dikarya</taxon>
        <taxon>Basidiomycota</taxon>
        <taxon>Agaricomycotina</taxon>
        <taxon>Agaricomycetes</taxon>
        <taxon>Polyporales</taxon>
        <taxon>Phanerochaetaceae</taxon>
        <taxon>Phanerochaete</taxon>
    </lineage>
</organism>
<evidence type="ECO:0000313" key="2">
    <source>
        <dbReference type="EMBL" id="GJE84692.1"/>
    </source>
</evidence>
<feature type="compositionally biased region" description="Basic and acidic residues" evidence="1">
    <location>
        <begin position="204"/>
        <end position="243"/>
    </location>
</feature>
<comment type="caution">
    <text evidence="2">The sequence shown here is derived from an EMBL/GenBank/DDBJ whole genome shotgun (WGS) entry which is preliminary data.</text>
</comment>
<feature type="compositionally biased region" description="Acidic residues" evidence="1">
    <location>
        <begin position="143"/>
        <end position="153"/>
    </location>
</feature>
<gene>
    <name evidence="2" type="ORF">PsYK624_007680</name>
</gene>
<feature type="region of interest" description="Disordered" evidence="1">
    <location>
        <begin position="128"/>
        <end position="159"/>
    </location>
</feature>